<comment type="caution">
    <text evidence="1">The sequence shown here is derived from an EMBL/GenBank/DDBJ whole genome shotgun (WGS) entry which is preliminary data.</text>
</comment>
<gene>
    <name evidence="1" type="ORF">LKD36_01500</name>
</gene>
<name>A0AAE3DAZ5_9FIRM</name>
<dbReference type="RefSeq" id="WP_308458404.1">
    <property type="nucleotide sequence ID" value="NZ_JAJEPS010000001.1"/>
</dbReference>
<proteinExistence type="predicted"/>
<reference evidence="1 2" key="1">
    <citation type="submission" date="2021-10" db="EMBL/GenBank/DDBJ databases">
        <title>Anaerobic single-cell dispensing facilitates the cultivation of human gut bacteria.</title>
        <authorList>
            <person name="Afrizal A."/>
        </authorList>
    </citation>
    <scope>NUCLEOTIDE SEQUENCE [LARGE SCALE GENOMIC DNA]</scope>
    <source>
        <strain evidence="1 2">CLA-AA-H276</strain>
    </source>
</reference>
<dbReference type="Proteomes" id="UP001198220">
    <property type="component" value="Unassembled WGS sequence"/>
</dbReference>
<sequence length="173" mass="20199">MRVEEIALRQEIRQMISEAGINKNTIQEMAEQIFKKEIRERFDKSFHEKADSMIERTLTSYKGKDLLKEALKGVVEDQITVIASATVNEGPLRRWHSVDKELPKDEKRYLVTLEKTYGTPDRFLSIANYLKFDGEAYWHDIQYGYLGWDKYTNGAGGTKVYKVIAWMPLPKPY</sequence>
<evidence type="ECO:0000313" key="1">
    <source>
        <dbReference type="EMBL" id="MCC2124849.1"/>
    </source>
</evidence>
<accession>A0AAE3DAZ5</accession>
<organism evidence="1 2">
    <name type="scientific">Hominiventricola filiformis</name>
    <dbReference type="NCBI Taxonomy" id="2885352"/>
    <lineage>
        <taxon>Bacteria</taxon>
        <taxon>Bacillati</taxon>
        <taxon>Bacillota</taxon>
        <taxon>Clostridia</taxon>
        <taxon>Lachnospirales</taxon>
        <taxon>Lachnospiraceae</taxon>
        <taxon>Hominiventricola</taxon>
    </lineage>
</organism>
<evidence type="ECO:0008006" key="3">
    <source>
        <dbReference type="Google" id="ProtNLM"/>
    </source>
</evidence>
<protein>
    <recommendedName>
        <fullName evidence="3">DUF551 domain-containing protein</fullName>
    </recommendedName>
</protein>
<dbReference type="AlphaFoldDB" id="A0AAE3DAZ5"/>
<evidence type="ECO:0000313" key="2">
    <source>
        <dbReference type="Proteomes" id="UP001198220"/>
    </source>
</evidence>
<dbReference type="EMBL" id="JAJEPS010000001">
    <property type="protein sequence ID" value="MCC2124849.1"/>
    <property type="molecule type" value="Genomic_DNA"/>
</dbReference>
<keyword evidence="2" id="KW-1185">Reference proteome</keyword>